<dbReference type="SUPFAM" id="SSF56925">
    <property type="entry name" value="OMPA-like"/>
    <property type="match status" value="1"/>
</dbReference>
<evidence type="ECO:0000256" key="7">
    <source>
        <dbReference type="ARBA" id="ARBA00023114"/>
    </source>
</evidence>
<keyword evidence="5 11" id="KW-0732">Signal</keyword>
<dbReference type="SUPFAM" id="SSF103088">
    <property type="entry name" value="OmpA-like"/>
    <property type="match status" value="1"/>
</dbReference>
<dbReference type="GO" id="GO:0015288">
    <property type="term" value="F:porin activity"/>
    <property type="evidence" value="ECO:0007669"/>
    <property type="project" value="UniProtKB-KW"/>
</dbReference>
<dbReference type="Pfam" id="PF13505">
    <property type="entry name" value="OMP_b-brl"/>
    <property type="match status" value="1"/>
</dbReference>
<dbReference type="InterPro" id="IPR006665">
    <property type="entry name" value="OmpA-like"/>
</dbReference>
<dbReference type="AlphaFoldDB" id="A0A927GWG1"/>
<proteinExistence type="predicted"/>
<evidence type="ECO:0000256" key="4">
    <source>
        <dbReference type="ARBA" id="ARBA00022692"/>
    </source>
</evidence>
<keyword evidence="7" id="KW-0626">Porin</keyword>
<dbReference type="InterPro" id="IPR050330">
    <property type="entry name" value="Bact_OuterMem_StrucFunc"/>
</dbReference>
<dbReference type="InterPro" id="IPR003367">
    <property type="entry name" value="Thrombospondin_3-like_rpt"/>
</dbReference>
<feature type="signal peptide" evidence="11">
    <location>
        <begin position="1"/>
        <end position="22"/>
    </location>
</feature>
<dbReference type="Gene3D" id="2.40.160.20">
    <property type="match status" value="1"/>
</dbReference>
<dbReference type="GO" id="GO:0007155">
    <property type="term" value="P:cell adhesion"/>
    <property type="evidence" value="ECO:0007669"/>
    <property type="project" value="InterPro"/>
</dbReference>
<name>A0A927GWG1_9GAMM</name>
<protein>
    <submittedName>
        <fullName evidence="13">OmpA family protein</fullName>
    </submittedName>
</protein>
<comment type="subcellular location">
    <subcellularLocation>
        <location evidence="1">Cell outer membrane</location>
        <topology evidence="1">Multi-pass membrane protein</topology>
    </subcellularLocation>
</comment>
<keyword evidence="14" id="KW-1185">Reference proteome</keyword>
<dbReference type="InterPro" id="IPR011250">
    <property type="entry name" value="OMP/PagP_B-barrel"/>
</dbReference>
<dbReference type="GO" id="GO:0046930">
    <property type="term" value="C:pore complex"/>
    <property type="evidence" value="ECO:0007669"/>
    <property type="project" value="UniProtKB-KW"/>
</dbReference>
<evidence type="ECO:0000256" key="5">
    <source>
        <dbReference type="ARBA" id="ARBA00022729"/>
    </source>
</evidence>
<dbReference type="Pfam" id="PF02412">
    <property type="entry name" value="TSP_3"/>
    <property type="match status" value="2"/>
</dbReference>
<dbReference type="Gene3D" id="3.30.1330.60">
    <property type="entry name" value="OmpA-like domain"/>
    <property type="match status" value="1"/>
</dbReference>
<sequence>MRHLMKVAALTAAVAAPTLASAEPAKWYLNSGIGYKASDEQFLVEDESPVVTLGVETRLNKNWGVEFWNAFSRPDDESGVGGDAKFTSVSIGGIFYSPISDTVETYIVGGVGHATYSFGNRPSAFDKEEFTQLNFGSGIRWMFSEMVGLRAEVRYLHGVDDSTEEGIFTVGLSAPLGAAAPAPAPAPVESDSDGDGVADSFDKCAGTPAGVGVDAQGCPLDGDSDGVPNYRDKCPNTPAGRQVDKFGCKFVLTSTETIKMEVAFPLNSAAIPAAYQGEIEKVAAFMKKFGGVSAVVEGHTDSLGDAGYNKQLSQRRADSVRNELINKYGIAASRLRAVGYGEERPAESNATREGRAANRRVVAVVEAEVSK</sequence>
<evidence type="ECO:0000256" key="1">
    <source>
        <dbReference type="ARBA" id="ARBA00004571"/>
    </source>
</evidence>
<keyword evidence="6" id="KW-0406">Ion transport</keyword>
<dbReference type="GO" id="GO:0005509">
    <property type="term" value="F:calcium ion binding"/>
    <property type="evidence" value="ECO:0007669"/>
    <property type="project" value="InterPro"/>
</dbReference>
<keyword evidence="9" id="KW-0998">Cell outer membrane</keyword>
<evidence type="ECO:0000256" key="9">
    <source>
        <dbReference type="ARBA" id="ARBA00023237"/>
    </source>
</evidence>
<dbReference type="EMBL" id="JACXLD010000002">
    <property type="protein sequence ID" value="MBD2858394.1"/>
    <property type="molecule type" value="Genomic_DNA"/>
</dbReference>
<keyword evidence="2" id="KW-0813">Transport</keyword>
<dbReference type="InterPro" id="IPR006664">
    <property type="entry name" value="OMP_bac"/>
</dbReference>
<accession>A0A927GWG1</accession>
<dbReference type="GO" id="GO:0006811">
    <property type="term" value="P:monoatomic ion transport"/>
    <property type="evidence" value="ECO:0007669"/>
    <property type="project" value="UniProtKB-KW"/>
</dbReference>
<feature type="chain" id="PRO_5036859807" evidence="11">
    <location>
        <begin position="23"/>
        <end position="371"/>
    </location>
</feature>
<dbReference type="PRINTS" id="PR01021">
    <property type="entry name" value="OMPADOMAIN"/>
</dbReference>
<keyword evidence="4" id="KW-0812">Transmembrane</keyword>
<dbReference type="Proteomes" id="UP000610558">
    <property type="component" value="Unassembled WGS sequence"/>
</dbReference>
<dbReference type="CDD" id="cd07185">
    <property type="entry name" value="OmpA_C-like"/>
    <property type="match status" value="1"/>
</dbReference>
<dbReference type="Pfam" id="PF00691">
    <property type="entry name" value="OmpA"/>
    <property type="match status" value="1"/>
</dbReference>
<dbReference type="PROSITE" id="PS51123">
    <property type="entry name" value="OMPA_2"/>
    <property type="match status" value="1"/>
</dbReference>
<evidence type="ECO:0000256" key="8">
    <source>
        <dbReference type="ARBA" id="ARBA00023136"/>
    </source>
</evidence>
<reference evidence="13" key="1">
    <citation type="submission" date="2020-09" db="EMBL/GenBank/DDBJ databases">
        <authorList>
            <person name="Yoon J.-W."/>
        </authorList>
    </citation>
    <scope>NUCLEOTIDE SEQUENCE</scope>
    <source>
        <strain evidence="13">KMU-158</strain>
    </source>
</reference>
<dbReference type="PANTHER" id="PTHR30329">
    <property type="entry name" value="STATOR ELEMENT OF FLAGELLAR MOTOR COMPLEX"/>
    <property type="match status" value="1"/>
</dbReference>
<dbReference type="GO" id="GO:0009279">
    <property type="term" value="C:cell outer membrane"/>
    <property type="evidence" value="ECO:0007669"/>
    <property type="project" value="UniProtKB-SubCell"/>
</dbReference>
<dbReference type="InterPro" id="IPR027385">
    <property type="entry name" value="Beta-barrel_OMP"/>
</dbReference>
<dbReference type="RefSeq" id="WP_190763184.1">
    <property type="nucleotide sequence ID" value="NZ_JACXLD010000002.1"/>
</dbReference>
<feature type="domain" description="OmpA-like" evidence="12">
    <location>
        <begin position="251"/>
        <end position="369"/>
    </location>
</feature>
<evidence type="ECO:0000313" key="14">
    <source>
        <dbReference type="Proteomes" id="UP000610558"/>
    </source>
</evidence>
<evidence type="ECO:0000256" key="11">
    <source>
        <dbReference type="SAM" id="SignalP"/>
    </source>
</evidence>
<keyword evidence="8 10" id="KW-0472">Membrane</keyword>
<dbReference type="InterPro" id="IPR028974">
    <property type="entry name" value="TSP_type-3_rpt"/>
</dbReference>
<evidence type="ECO:0000313" key="13">
    <source>
        <dbReference type="EMBL" id="MBD2858394.1"/>
    </source>
</evidence>
<comment type="caution">
    <text evidence="13">The sequence shown here is derived from an EMBL/GenBank/DDBJ whole genome shotgun (WGS) entry which is preliminary data.</text>
</comment>
<evidence type="ECO:0000256" key="10">
    <source>
        <dbReference type="PROSITE-ProRule" id="PRU00473"/>
    </source>
</evidence>
<dbReference type="InterPro" id="IPR036737">
    <property type="entry name" value="OmpA-like_sf"/>
</dbReference>
<organism evidence="13 14">
    <name type="scientific">Spongiibacter pelagi</name>
    <dbReference type="NCBI Taxonomy" id="2760804"/>
    <lineage>
        <taxon>Bacteria</taxon>
        <taxon>Pseudomonadati</taxon>
        <taxon>Pseudomonadota</taxon>
        <taxon>Gammaproteobacteria</taxon>
        <taxon>Cellvibrionales</taxon>
        <taxon>Spongiibacteraceae</taxon>
        <taxon>Spongiibacter</taxon>
    </lineage>
</organism>
<evidence type="ECO:0000259" key="12">
    <source>
        <dbReference type="PROSITE" id="PS51123"/>
    </source>
</evidence>
<dbReference type="SUPFAM" id="SSF103647">
    <property type="entry name" value="TSP type-3 repeat"/>
    <property type="match status" value="1"/>
</dbReference>
<keyword evidence="3" id="KW-1134">Transmembrane beta strand</keyword>
<evidence type="ECO:0000256" key="2">
    <source>
        <dbReference type="ARBA" id="ARBA00022448"/>
    </source>
</evidence>
<dbReference type="PANTHER" id="PTHR30329:SF21">
    <property type="entry name" value="LIPOPROTEIN YIAD-RELATED"/>
    <property type="match status" value="1"/>
</dbReference>
<evidence type="ECO:0000256" key="3">
    <source>
        <dbReference type="ARBA" id="ARBA00022452"/>
    </source>
</evidence>
<evidence type="ECO:0000256" key="6">
    <source>
        <dbReference type="ARBA" id="ARBA00023065"/>
    </source>
</evidence>
<gene>
    <name evidence="13" type="ORF">IB286_05170</name>
</gene>